<organism evidence="1 2">
    <name type="scientific">Thermothielavioides terrestris (strain ATCC 38088 / NRRL 8126)</name>
    <name type="common">Thielavia terrestris</name>
    <dbReference type="NCBI Taxonomy" id="578455"/>
    <lineage>
        <taxon>Eukaryota</taxon>
        <taxon>Fungi</taxon>
        <taxon>Dikarya</taxon>
        <taxon>Ascomycota</taxon>
        <taxon>Pezizomycotina</taxon>
        <taxon>Sordariomycetes</taxon>
        <taxon>Sordariomycetidae</taxon>
        <taxon>Sordariales</taxon>
        <taxon>Chaetomiaceae</taxon>
        <taxon>Thermothielavioides</taxon>
        <taxon>Thermothielavioides terrestris</taxon>
    </lineage>
</organism>
<dbReference type="RefSeq" id="XP_003657770.1">
    <property type="nucleotide sequence ID" value="XM_003657722.1"/>
</dbReference>
<name>G2RHX2_THETT</name>
<reference evidence="1 2" key="1">
    <citation type="journal article" date="2011" name="Nat. Biotechnol.">
        <title>Comparative genomic analysis of the thermophilic biomass-degrading fungi Myceliophthora thermophila and Thielavia terrestris.</title>
        <authorList>
            <person name="Berka R.M."/>
            <person name="Grigoriev I.V."/>
            <person name="Otillar R."/>
            <person name="Salamov A."/>
            <person name="Grimwood J."/>
            <person name="Reid I."/>
            <person name="Ishmael N."/>
            <person name="John T."/>
            <person name="Darmond C."/>
            <person name="Moisan M.-C."/>
            <person name="Henrissat B."/>
            <person name="Coutinho P.M."/>
            <person name="Lombard V."/>
            <person name="Natvig D.O."/>
            <person name="Lindquist E."/>
            <person name="Schmutz J."/>
            <person name="Lucas S."/>
            <person name="Harris P."/>
            <person name="Powlowski J."/>
            <person name="Bellemare A."/>
            <person name="Taylor D."/>
            <person name="Butler G."/>
            <person name="de Vries R.P."/>
            <person name="Allijn I.E."/>
            <person name="van den Brink J."/>
            <person name="Ushinsky S."/>
            <person name="Storms R."/>
            <person name="Powell A.J."/>
            <person name="Paulsen I.T."/>
            <person name="Elbourne L.D.H."/>
            <person name="Baker S.E."/>
            <person name="Magnuson J."/>
            <person name="LaBoissiere S."/>
            <person name="Clutterbuck A.J."/>
            <person name="Martinez D."/>
            <person name="Wogulis M."/>
            <person name="de Leon A.L."/>
            <person name="Rey M.W."/>
            <person name="Tsang A."/>
        </authorList>
    </citation>
    <scope>NUCLEOTIDE SEQUENCE [LARGE SCALE GENOMIC DNA]</scope>
    <source>
        <strain evidence="2">ATCC 38088 / NRRL 8126</strain>
    </source>
</reference>
<keyword evidence="2" id="KW-1185">Reference proteome</keyword>
<evidence type="ECO:0000313" key="1">
    <source>
        <dbReference type="EMBL" id="AEO71434.1"/>
    </source>
</evidence>
<sequence length="196" mass="21876">MARVWRTVYTMLHARIGSQLYSQPARSPVSSALQRPYGAVRACTPQGHAPPSLRIRLGWGVGRRMPKTRNGHELADLRIRPVPPTVSSSWRRLSEPRICSQNAPRAVTAKFCLTNGRTLDREFYLAASWFRRAPSSRDLSATKLLPRSGHDGLEDWLGVTRGAEAKPARPVVAPCEASLSPRARHWLETSGRHPEN</sequence>
<dbReference type="AlphaFoldDB" id="G2RHX2"/>
<accession>G2RHX2</accession>
<proteinExistence type="predicted"/>
<dbReference type="Proteomes" id="UP000008181">
    <property type="component" value="Chromosome 6"/>
</dbReference>
<dbReference type="GeneID" id="11523001"/>
<protein>
    <submittedName>
        <fullName evidence="1">Uncharacterized protein</fullName>
    </submittedName>
</protein>
<dbReference type="EMBL" id="CP003014">
    <property type="protein sequence ID" value="AEO71434.1"/>
    <property type="molecule type" value="Genomic_DNA"/>
</dbReference>
<dbReference type="KEGG" id="ttt:THITE_2132775"/>
<dbReference type="HOGENOM" id="CLU_1391101_0_0_1"/>
<gene>
    <name evidence="1" type="ORF">THITE_2132775</name>
</gene>
<evidence type="ECO:0000313" key="2">
    <source>
        <dbReference type="Proteomes" id="UP000008181"/>
    </source>
</evidence>